<accession>A0A164PDE2</accession>
<dbReference type="Proteomes" id="UP000076722">
    <property type="component" value="Unassembled WGS sequence"/>
</dbReference>
<proteinExistence type="predicted"/>
<protein>
    <submittedName>
        <fullName evidence="1">Uncharacterized protein</fullName>
    </submittedName>
</protein>
<organism evidence="1 2">
    <name type="scientific">Sistotremastrum niveocremeum HHB9708</name>
    <dbReference type="NCBI Taxonomy" id="1314777"/>
    <lineage>
        <taxon>Eukaryota</taxon>
        <taxon>Fungi</taxon>
        <taxon>Dikarya</taxon>
        <taxon>Basidiomycota</taxon>
        <taxon>Agaricomycotina</taxon>
        <taxon>Agaricomycetes</taxon>
        <taxon>Sistotremastrales</taxon>
        <taxon>Sistotremastraceae</taxon>
        <taxon>Sertulicium</taxon>
        <taxon>Sertulicium niveocremeum</taxon>
    </lineage>
</organism>
<reference evidence="1 2" key="1">
    <citation type="journal article" date="2016" name="Mol. Biol. Evol.">
        <title>Comparative Genomics of Early-Diverging Mushroom-Forming Fungi Provides Insights into the Origins of Lignocellulose Decay Capabilities.</title>
        <authorList>
            <person name="Nagy L.G."/>
            <person name="Riley R."/>
            <person name="Tritt A."/>
            <person name="Adam C."/>
            <person name="Daum C."/>
            <person name="Floudas D."/>
            <person name="Sun H."/>
            <person name="Yadav J.S."/>
            <person name="Pangilinan J."/>
            <person name="Larsson K.H."/>
            <person name="Matsuura K."/>
            <person name="Barry K."/>
            <person name="Labutti K."/>
            <person name="Kuo R."/>
            <person name="Ohm R.A."/>
            <person name="Bhattacharya S.S."/>
            <person name="Shirouzu T."/>
            <person name="Yoshinaga Y."/>
            <person name="Martin F.M."/>
            <person name="Grigoriev I.V."/>
            <person name="Hibbett D.S."/>
        </authorList>
    </citation>
    <scope>NUCLEOTIDE SEQUENCE [LARGE SCALE GENOMIC DNA]</scope>
    <source>
        <strain evidence="1 2">HHB9708</strain>
    </source>
</reference>
<dbReference type="OrthoDB" id="4851849at2759"/>
<keyword evidence="2" id="KW-1185">Reference proteome</keyword>
<gene>
    <name evidence="1" type="ORF">SISNIDRAFT_490039</name>
</gene>
<evidence type="ECO:0000313" key="1">
    <source>
        <dbReference type="EMBL" id="KZS88615.1"/>
    </source>
</evidence>
<name>A0A164PDE2_9AGAM</name>
<sequence length="320" mass="36888">MVDYGFIKVYTEPDVRSLIEVYAEVIQTFNVKAPTLHKWQVEGRLYPEIFAKYEAAGKYNRGNFLWLSQHEDVFSQADPLDVIPRMIEGGRARNRVPWKLIGGSDTDTWEDITTIRASWSEARNFCYEFVCSSLSEFSPHVEEWERWVKFGYCVASTQQAKVLHKTYSLLIHRCTFDEFCNAYSGSSLQSLMEAKGLEDLRTTCGLSRDFDEVLSQSPDRIASVWYLKAFALSTESIPNPHLLLPYGLMDIQQSTDVKELRVIYRRLFKDTAFTPMSLFNAAKTAQVFEFLTNYPNLNLGKAEKRLLRRVLKPVERIGPA</sequence>
<dbReference type="EMBL" id="KV419435">
    <property type="protein sequence ID" value="KZS88615.1"/>
    <property type="molecule type" value="Genomic_DNA"/>
</dbReference>
<evidence type="ECO:0000313" key="2">
    <source>
        <dbReference type="Proteomes" id="UP000076722"/>
    </source>
</evidence>
<dbReference type="AlphaFoldDB" id="A0A164PDE2"/>